<evidence type="ECO:0000256" key="5">
    <source>
        <dbReference type="SAM" id="SignalP"/>
    </source>
</evidence>
<dbReference type="PANTHER" id="PTHR47966:SF6">
    <property type="entry name" value="PEPTIDASE A1 DOMAIN-CONTAINING PROTEIN"/>
    <property type="match status" value="1"/>
</dbReference>
<feature type="signal peptide" evidence="5">
    <location>
        <begin position="1"/>
        <end position="21"/>
    </location>
</feature>
<dbReference type="Gene3D" id="2.40.70.10">
    <property type="entry name" value="Acid Proteases"/>
    <property type="match status" value="2"/>
</dbReference>
<dbReference type="InterPro" id="IPR033121">
    <property type="entry name" value="PEPTIDASE_A1"/>
</dbReference>
<dbReference type="PROSITE" id="PS00141">
    <property type="entry name" value="ASP_PROTEASE"/>
    <property type="match status" value="1"/>
</dbReference>
<reference evidence="7 8" key="1">
    <citation type="journal article" date="2020" name="Fungal Divers.">
        <title>Resolving the Mortierellaceae phylogeny through synthesis of multi-gene phylogenetics and phylogenomics.</title>
        <authorList>
            <person name="Vandepol N."/>
            <person name="Liber J."/>
            <person name="Desiro A."/>
            <person name="Na H."/>
            <person name="Kennedy M."/>
            <person name="Barry K."/>
            <person name="Grigoriev I.V."/>
            <person name="Miller A.N."/>
            <person name="O'Donnell K."/>
            <person name="Stajich J.E."/>
            <person name="Bonito G."/>
        </authorList>
    </citation>
    <scope>NUCLEOTIDE SEQUENCE [LARGE SCALE GENOMIC DNA]</scope>
    <source>
        <strain evidence="7 8">AD045</strain>
    </source>
</reference>
<dbReference type="PRINTS" id="PR00792">
    <property type="entry name" value="PEPSIN"/>
</dbReference>
<dbReference type="CDD" id="cd05471">
    <property type="entry name" value="pepsin_like"/>
    <property type="match status" value="1"/>
</dbReference>
<dbReference type="InterPro" id="IPR021109">
    <property type="entry name" value="Peptidase_aspartic_dom_sf"/>
</dbReference>
<keyword evidence="5" id="KW-0732">Signal</keyword>
<dbReference type="EMBL" id="JAAAIM010000004">
    <property type="protein sequence ID" value="KAG0298753.1"/>
    <property type="molecule type" value="Genomic_DNA"/>
</dbReference>
<evidence type="ECO:0000313" key="7">
    <source>
        <dbReference type="EMBL" id="KAG0298753.1"/>
    </source>
</evidence>
<dbReference type="PANTHER" id="PTHR47966">
    <property type="entry name" value="BETA-SITE APP-CLEAVING ENZYME, ISOFORM A-RELATED"/>
    <property type="match status" value="1"/>
</dbReference>
<feature type="chain" id="PRO_5045753119" description="Peptidase A1 domain-containing protein" evidence="5">
    <location>
        <begin position="22"/>
        <end position="479"/>
    </location>
</feature>
<name>A0ABQ7KIN1_9FUNG</name>
<protein>
    <recommendedName>
        <fullName evidence="6">Peptidase A1 domain-containing protein</fullName>
    </recommendedName>
</protein>
<feature type="compositionally biased region" description="Gly residues" evidence="4">
    <location>
        <begin position="422"/>
        <end position="442"/>
    </location>
</feature>
<gene>
    <name evidence="7" type="ORF">BGZ96_007628</name>
</gene>
<keyword evidence="3" id="KW-0378">Hydrolase</keyword>
<sequence length="479" mass="49560">MFIKYSLAAAVVLAAASVVVAEEDSIVGAELGTVFTVPIEVHDIPENRNQFAVTNHYLRKRQAASDISLTSVYGDVLYTVPITLGTPPQKFNLAIDTGSYVTWVVSSSCIAGACANITNHFNPALSSTAQVMSTPFAAQYVSGDRVSGTYMTEQYGIGNLNFKGIAGLVTVNEASLPPTVDGIMGLWSTAPGDSPILKVLSSNNTLAKNQIGVWLQANDPPAKGSPRRNAAGGEITFGGANAARYKEPITYVNCVGQTPWMLSVTAMNVGGRAIATGGAEATIDTGTSLMVVPETVADAIHAAIPNSFKSAEYGWFVPCEGNIPITITFGNFVTTIPYKSFAIQDNYATLNTGRIICLSSAMYPMGATVPIKDWLLGAVFLKNMYSIYDFDPSIPGGRIGFAQLAVGGNAGTGPVGTVQPGAGAGGNTGNGNGGSSGSGNSGNNGAVASDSSRLSSGWRVVLMLQMLTLAAAGVVTIVL</sequence>
<organism evidence="7 8">
    <name type="scientific">Linnemannia gamsii</name>
    <dbReference type="NCBI Taxonomy" id="64522"/>
    <lineage>
        <taxon>Eukaryota</taxon>
        <taxon>Fungi</taxon>
        <taxon>Fungi incertae sedis</taxon>
        <taxon>Mucoromycota</taxon>
        <taxon>Mortierellomycotina</taxon>
        <taxon>Mortierellomycetes</taxon>
        <taxon>Mortierellales</taxon>
        <taxon>Mortierellaceae</taxon>
        <taxon>Linnemannia</taxon>
    </lineage>
</organism>
<feature type="region of interest" description="Disordered" evidence="4">
    <location>
        <begin position="416"/>
        <end position="448"/>
    </location>
</feature>
<evidence type="ECO:0000256" key="1">
    <source>
        <dbReference type="ARBA" id="ARBA00007447"/>
    </source>
</evidence>
<dbReference type="SUPFAM" id="SSF50630">
    <property type="entry name" value="Acid proteases"/>
    <property type="match status" value="1"/>
</dbReference>
<keyword evidence="3" id="KW-0645">Protease</keyword>
<proteinExistence type="inferred from homology"/>
<keyword evidence="8" id="KW-1185">Reference proteome</keyword>
<feature type="domain" description="Peptidase A1" evidence="6">
    <location>
        <begin position="78"/>
        <end position="402"/>
    </location>
</feature>
<comment type="caution">
    <text evidence="7">The sequence shown here is derived from an EMBL/GenBank/DDBJ whole genome shotgun (WGS) entry which is preliminary data.</text>
</comment>
<evidence type="ECO:0000256" key="2">
    <source>
        <dbReference type="ARBA" id="ARBA00022750"/>
    </source>
</evidence>
<dbReference type="InterPro" id="IPR034164">
    <property type="entry name" value="Pepsin-like_dom"/>
</dbReference>
<dbReference type="Pfam" id="PF00026">
    <property type="entry name" value="Asp"/>
    <property type="match status" value="1"/>
</dbReference>
<evidence type="ECO:0000256" key="4">
    <source>
        <dbReference type="SAM" id="MobiDB-lite"/>
    </source>
</evidence>
<dbReference type="Proteomes" id="UP001194696">
    <property type="component" value="Unassembled WGS sequence"/>
</dbReference>
<dbReference type="InterPro" id="IPR001461">
    <property type="entry name" value="Aspartic_peptidase_A1"/>
</dbReference>
<accession>A0ABQ7KIN1</accession>
<dbReference type="InterPro" id="IPR001969">
    <property type="entry name" value="Aspartic_peptidase_AS"/>
</dbReference>
<dbReference type="PROSITE" id="PS51767">
    <property type="entry name" value="PEPTIDASE_A1"/>
    <property type="match status" value="1"/>
</dbReference>
<evidence type="ECO:0000259" key="6">
    <source>
        <dbReference type="PROSITE" id="PS51767"/>
    </source>
</evidence>
<evidence type="ECO:0000256" key="3">
    <source>
        <dbReference type="RuleBase" id="RU000454"/>
    </source>
</evidence>
<comment type="similarity">
    <text evidence="1 3">Belongs to the peptidase A1 family.</text>
</comment>
<keyword evidence="2 3" id="KW-0064">Aspartyl protease</keyword>
<evidence type="ECO:0000313" key="8">
    <source>
        <dbReference type="Proteomes" id="UP001194696"/>
    </source>
</evidence>